<dbReference type="Proteomes" id="UP000286288">
    <property type="component" value="Unassembled WGS sequence"/>
</dbReference>
<feature type="compositionally biased region" description="Polar residues" evidence="1">
    <location>
        <begin position="55"/>
        <end position="65"/>
    </location>
</feature>
<sequence length="297" mass="33568">MARKRDPRRDEAREIWLKSDGKKLLKEIAEELGVSDSQIRKWKSIDKWTEELKGNVTNGKSNVTNRGGAPPGNKNAEGNRGNSRAAAPVGNKNALKTGEYETIFADYLSEEEKGIYQSITEDPFFVLSEEIRLLKIRQRRMMKRIADTEAGLTEKETEQLFELRGRKTLVESKKSGQKIQVEVPDLVLTETKEHSFRRIDDVLSIEDALTRVSAQLTKAIKQLNELSLSGRKVTLMEEQKRKMTFEADILENKAAKLVLKQGEQSKVQGLIDIGQALIGPIEEAEENDTDESVEIID</sequence>
<comment type="caution">
    <text evidence="3">The sequence shown here is derived from an EMBL/GenBank/DDBJ whole genome shotgun (WGS) entry which is preliminary data.</text>
</comment>
<evidence type="ECO:0000256" key="1">
    <source>
        <dbReference type="SAM" id="MobiDB-lite"/>
    </source>
</evidence>
<dbReference type="EMBL" id="QRMZ01000008">
    <property type="protein sequence ID" value="RHK06741.1"/>
    <property type="molecule type" value="Genomic_DNA"/>
</dbReference>
<dbReference type="InterPro" id="IPR018925">
    <property type="entry name" value="XtmA-like_N"/>
</dbReference>
<feature type="region of interest" description="Disordered" evidence="1">
    <location>
        <begin position="55"/>
        <end position="92"/>
    </location>
</feature>
<evidence type="ECO:0000313" key="3">
    <source>
        <dbReference type="EMBL" id="RHK06741.1"/>
    </source>
</evidence>
<name>A0A415ETX6_ENTCA</name>
<dbReference type="AlphaFoldDB" id="A0A415ETX6"/>
<gene>
    <name evidence="3" type="ORF">DW084_07735</name>
</gene>
<dbReference type="Pfam" id="PF10668">
    <property type="entry name" value="Phage_terminase"/>
    <property type="match status" value="1"/>
</dbReference>
<proteinExistence type="predicted"/>
<dbReference type="NCBIfam" id="NF040601">
    <property type="entry name" value="TerS_not_xtmA"/>
    <property type="match status" value="1"/>
</dbReference>
<organism evidence="3 4">
    <name type="scientific">Enterococcus casseliflavus</name>
    <name type="common">Enterococcus flavescens</name>
    <dbReference type="NCBI Taxonomy" id="37734"/>
    <lineage>
        <taxon>Bacteria</taxon>
        <taxon>Bacillati</taxon>
        <taxon>Bacillota</taxon>
        <taxon>Bacilli</taxon>
        <taxon>Lactobacillales</taxon>
        <taxon>Enterococcaceae</taxon>
        <taxon>Enterococcus</taxon>
    </lineage>
</organism>
<protein>
    <submittedName>
        <fullName evidence="3">Small subunit of terminase</fullName>
    </submittedName>
</protein>
<accession>A0A415ETX6</accession>
<feature type="domain" description="PBSX phage terminase small subunit-like N-terminal" evidence="2">
    <location>
        <begin position="1"/>
        <end position="65"/>
    </location>
</feature>
<evidence type="ECO:0000259" key="2">
    <source>
        <dbReference type="Pfam" id="PF10668"/>
    </source>
</evidence>
<evidence type="ECO:0000313" key="4">
    <source>
        <dbReference type="Proteomes" id="UP000286288"/>
    </source>
</evidence>
<reference evidence="3 4" key="1">
    <citation type="submission" date="2018-08" db="EMBL/GenBank/DDBJ databases">
        <title>A genome reference for cultivated species of the human gut microbiota.</title>
        <authorList>
            <person name="Zou Y."/>
            <person name="Xue W."/>
            <person name="Luo G."/>
        </authorList>
    </citation>
    <scope>NUCLEOTIDE SEQUENCE [LARGE SCALE GENOMIC DNA]</scope>
    <source>
        <strain evidence="3 4">AF48-16</strain>
    </source>
</reference>